<organism evidence="2 3">
    <name type="scientific">Lentinula raphanica</name>
    <dbReference type="NCBI Taxonomy" id="153919"/>
    <lineage>
        <taxon>Eukaryota</taxon>
        <taxon>Fungi</taxon>
        <taxon>Dikarya</taxon>
        <taxon>Basidiomycota</taxon>
        <taxon>Agaricomycotina</taxon>
        <taxon>Agaricomycetes</taxon>
        <taxon>Agaricomycetidae</taxon>
        <taxon>Agaricales</taxon>
        <taxon>Marasmiineae</taxon>
        <taxon>Omphalotaceae</taxon>
        <taxon>Lentinula</taxon>
    </lineage>
</organism>
<feature type="compositionally biased region" description="Low complexity" evidence="1">
    <location>
        <begin position="389"/>
        <end position="410"/>
    </location>
</feature>
<dbReference type="AlphaFoldDB" id="A0AA38NV24"/>
<evidence type="ECO:0000313" key="3">
    <source>
        <dbReference type="Proteomes" id="UP001163846"/>
    </source>
</evidence>
<gene>
    <name evidence="2" type="ORF">F5878DRAFT_729696</name>
</gene>
<dbReference type="EMBL" id="MU807721">
    <property type="protein sequence ID" value="KAJ3831173.1"/>
    <property type="molecule type" value="Genomic_DNA"/>
</dbReference>
<name>A0AA38NV24_9AGAR</name>
<reference evidence="2" key="1">
    <citation type="submission" date="2022-08" db="EMBL/GenBank/DDBJ databases">
        <authorList>
            <consortium name="DOE Joint Genome Institute"/>
            <person name="Min B."/>
            <person name="Riley R."/>
            <person name="Sierra-Patev S."/>
            <person name="Naranjo-Ortiz M."/>
            <person name="Looney B."/>
            <person name="Konkel Z."/>
            <person name="Slot J.C."/>
            <person name="Sakamoto Y."/>
            <person name="Steenwyk J.L."/>
            <person name="Rokas A."/>
            <person name="Carro J."/>
            <person name="Camarero S."/>
            <person name="Ferreira P."/>
            <person name="Molpeceres G."/>
            <person name="Ruiz-Duenas F.J."/>
            <person name="Serrano A."/>
            <person name="Henrissat B."/>
            <person name="Drula E."/>
            <person name="Hughes K.W."/>
            <person name="Mata J.L."/>
            <person name="Ishikawa N.K."/>
            <person name="Vargas-Isla R."/>
            <person name="Ushijima S."/>
            <person name="Smith C.A."/>
            <person name="Ahrendt S."/>
            <person name="Andreopoulos W."/>
            <person name="He G."/>
            <person name="Labutti K."/>
            <person name="Lipzen A."/>
            <person name="Ng V."/>
            <person name="Sandor L."/>
            <person name="Barry K."/>
            <person name="Martinez A.T."/>
            <person name="Xiao Y."/>
            <person name="Gibbons J.G."/>
            <person name="Terashima K."/>
            <person name="Hibbett D.S."/>
            <person name="Grigoriev I.V."/>
        </authorList>
    </citation>
    <scope>NUCLEOTIDE SEQUENCE</scope>
    <source>
        <strain evidence="2">TFB9207</strain>
    </source>
</reference>
<evidence type="ECO:0000313" key="2">
    <source>
        <dbReference type="EMBL" id="KAJ3831173.1"/>
    </source>
</evidence>
<keyword evidence="3" id="KW-1185">Reference proteome</keyword>
<feature type="non-terminal residue" evidence="2">
    <location>
        <position position="609"/>
    </location>
</feature>
<feature type="region of interest" description="Disordered" evidence="1">
    <location>
        <begin position="341"/>
        <end position="410"/>
    </location>
</feature>
<dbReference type="CDD" id="cd00303">
    <property type="entry name" value="retropepsin_like"/>
    <property type="match status" value="1"/>
</dbReference>
<sequence>MTDFLALIRSRFLGANWPSTIAESRQKLRMKNTGAGAFDEYVSELCALNDELANTNYHFDEKQLLAIISEGLIRSFRDDLIEANLDISPTTSLKTWKEKVDEWERRSAKWKNAPRRADMYPPNEMSSNKSHGKRPSGSYVNPSSFAASSSSSAHITMDEIRSLAAKSKFTKANLPLPLTSNDRALLALIEACFKCRTAYADHDSKDPNCPGCRLDVPYRPIDMRMVEEAQRRHKKDNCAITYNALLKAVPASKPAVGAIAPRRVVDDLSELDDPPISAPAAAVVTPYGSFPVSAVIPDTALYREQPLRRYSGGYHDDYFHLPAPRAIAAVVPRDRWADYTMADSDEEGQSSASFRRIPSPPSRSIRASSPRRRVVTRSLSPGPSKKARSSVPSRAPSPERPASVANTSAATAVASVNKPLPASPPEVDYEDSFAQVRSNMPFFEPHFVWKAEIAEGSPASTPLDFLIDNGCPFVLIDANIVDSQGLKRRRLHTPHSMSLAMSDGKPQVFTASEYCKISLRDPSKLWRSKTVRALILPSLCYPMILGVPFLSHNSLVIDFAARTVIDKLSGFDLLNPSPVPLPSPSVPLPHPKLRRELRREEIVLTKRLV</sequence>
<feature type="region of interest" description="Disordered" evidence="1">
    <location>
        <begin position="113"/>
        <end position="147"/>
    </location>
</feature>
<evidence type="ECO:0000256" key="1">
    <source>
        <dbReference type="SAM" id="MobiDB-lite"/>
    </source>
</evidence>
<dbReference type="Proteomes" id="UP001163846">
    <property type="component" value="Unassembled WGS sequence"/>
</dbReference>
<dbReference type="Gene3D" id="2.40.70.10">
    <property type="entry name" value="Acid Proteases"/>
    <property type="match status" value="1"/>
</dbReference>
<proteinExistence type="predicted"/>
<comment type="caution">
    <text evidence="2">The sequence shown here is derived from an EMBL/GenBank/DDBJ whole genome shotgun (WGS) entry which is preliminary data.</text>
</comment>
<protein>
    <submittedName>
        <fullName evidence="2">Uncharacterized protein</fullName>
    </submittedName>
</protein>
<dbReference type="InterPro" id="IPR021109">
    <property type="entry name" value="Peptidase_aspartic_dom_sf"/>
</dbReference>
<accession>A0AA38NV24</accession>
<feature type="compositionally biased region" description="Low complexity" evidence="1">
    <location>
        <begin position="350"/>
        <end position="368"/>
    </location>
</feature>